<evidence type="ECO:0000313" key="1">
    <source>
        <dbReference type="EMBL" id="KAJ9634342.1"/>
    </source>
</evidence>
<keyword evidence="2" id="KW-1185">Reference proteome</keyword>
<protein>
    <submittedName>
        <fullName evidence="1">Uncharacterized protein</fullName>
    </submittedName>
</protein>
<dbReference type="Proteomes" id="UP001172681">
    <property type="component" value="Unassembled WGS sequence"/>
</dbReference>
<accession>A0AA38Y3T9</accession>
<dbReference type="AlphaFoldDB" id="A0AA38Y3T9"/>
<sequence>MCELEGDLLIAPLPARKQLWEAGDELVWKTESEQEPGINIAFGLTTKGDLIRVGQDLNCSINEAAMLHKSNHIGMLSRSNANWEEWCSGMDGLGGLIMLAASLVG</sequence>
<dbReference type="EMBL" id="JAPDRN010000039">
    <property type="protein sequence ID" value="KAJ9634342.1"/>
    <property type="molecule type" value="Genomic_DNA"/>
</dbReference>
<comment type="caution">
    <text evidence="1">The sequence shown here is derived from an EMBL/GenBank/DDBJ whole genome shotgun (WGS) entry which is preliminary data.</text>
</comment>
<proteinExistence type="predicted"/>
<reference evidence="1" key="1">
    <citation type="submission" date="2022-10" db="EMBL/GenBank/DDBJ databases">
        <title>Culturing micro-colonial fungi from biological soil crusts in the Mojave desert and describing Neophaeococcomyces mojavensis, and introducing the new genera and species Taxawa tesnikishii.</title>
        <authorList>
            <person name="Kurbessoian T."/>
            <person name="Stajich J.E."/>
        </authorList>
    </citation>
    <scope>NUCLEOTIDE SEQUENCE</scope>
    <source>
        <strain evidence="1">TK_35</strain>
    </source>
</reference>
<gene>
    <name evidence="1" type="ORF">H2204_006419</name>
</gene>
<name>A0AA38Y3T9_9EURO</name>
<organism evidence="1 2">
    <name type="scientific">Knufia peltigerae</name>
    <dbReference type="NCBI Taxonomy" id="1002370"/>
    <lineage>
        <taxon>Eukaryota</taxon>
        <taxon>Fungi</taxon>
        <taxon>Dikarya</taxon>
        <taxon>Ascomycota</taxon>
        <taxon>Pezizomycotina</taxon>
        <taxon>Eurotiomycetes</taxon>
        <taxon>Chaetothyriomycetidae</taxon>
        <taxon>Chaetothyriales</taxon>
        <taxon>Trichomeriaceae</taxon>
        <taxon>Knufia</taxon>
    </lineage>
</organism>
<evidence type="ECO:0000313" key="2">
    <source>
        <dbReference type="Proteomes" id="UP001172681"/>
    </source>
</evidence>